<dbReference type="OrthoDB" id="2053524at2"/>
<reference evidence="1" key="2">
    <citation type="submission" date="2022-10" db="EMBL/GenBank/DDBJ databases">
        <authorList>
            <person name="Aires J."/>
            <person name="Mesa V."/>
        </authorList>
    </citation>
    <scope>NUCLEOTIDE SEQUENCE</scope>
    <source>
        <strain evidence="1">Clostridium neonatale JD116</strain>
    </source>
</reference>
<dbReference type="EMBL" id="PDCJ01000003">
    <property type="protein sequence ID" value="PEG29635.1"/>
    <property type="molecule type" value="Genomic_DNA"/>
</dbReference>
<proteinExistence type="predicted"/>
<gene>
    <name evidence="1" type="ORF">CNEO2_150070</name>
    <name evidence="2" type="ORF">CQ394_17000</name>
</gene>
<evidence type="ECO:0000313" key="1">
    <source>
        <dbReference type="EMBL" id="CAI3546097.1"/>
    </source>
</evidence>
<dbReference type="AlphaFoldDB" id="A0A2A7MD75"/>
<name>A0A2A7MD75_9CLOT</name>
<dbReference type="EMBL" id="CAMTCP010000066">
    <property type="protein sequence ID" value="CAI3546097.1"/>
    <property type="molecule type" value="Genomic_DNA"/>
</dbReference>
<evidence type="ECO:0000313" key="2">
    <source>
        <dbReference type="EMBL" id="PEG29635.1"/>
    </source>
</evidence>
<sequence>MFCSVKKYNTKDDIVYRFYLCERKRDKETGKIKCSDKLIISIPYDYMIDTHMLKAISRAITRKCKEKGFDKDIYNDIVYDKFTNIRYDLLDLERKKQQEEAERRYKEEYQYQEYFNSFCSGNTTTNYTEEEKGYLKKIYRAAAAKLHPDIIKDDGAGMQFLNKLKEEWSI</sequence>
<keyword evidence="3" id="KW-1185">Reference proteome</keyword>
<dbReference type="STRING" id="137838.GCA_001458595_00582"/>
<protein>
    <submittedName>
        <fullName evidence="2">Molecular chaperone DnaJ</fullName>
    </submittedName>
</protein>
<reference evidence="2 3" key="1">
    <citation type="submission" date="2017-10" db="EMBL/GenBank/DDBJ databases">
        <title>Effective Description of Clostridium neonatale sp. nov. linked to necrotizing enterocolitis in neonates and a clarification of species assignable to the genus Clostridium (Prazmowski 1880) emend. Lawson and Rainey 2016.</title>
        <authorList>
            <person name="Bernard K."/>
            <person name="Burdz T."/>
            <person name="Wiebe D."/>
            <person name="Balcewich B."/>
            <person name="Alfa M."/>
            <person name="Bernier A.-M."/>
        </authorList>
    </citation>
    <scope>NUCLEOTIDE SEQUENCE [LARGE SCALE GENOMIC DNA]</scope>
    <source>
        <strain evidence="2 3">LCDC99A005</strain>
    </source>
</reference>
<dbReference type="RefSeq" id="WP_058293535.1">
    <property type="nucleotide sequence ID" value="NZ_CAMRXC010000033.1"/>
</dbReference>
<accession>A0A2A7MD75</accession>
<organism evidence="2 3">
    <name type="scientific">Clostridium neonatale</name>
    <dbReference type="NCBI Taxonomy" id="137838"/>
    <lineage>
        <taxon>Bacteria</taxon>
        <taxon>Bacillati</taxon>
        <taxon>Bacillota</taxon>
        <taxon>Clostridia</taxon>
        <taxon>Eubacteriales</taxon>
        <taxon>Clostridiaceae</taxon>
        <taxon>Clostridium</taxon>
    </lineage>
</organism>
<evidence type="ECO:0000313" key="3">
    <source>
        <dbReference type="Proteomes" id="UP000220840"/>
    </source>
</evidence>
<comment type="caution">
    <text evidence="2">The sequence shown here is derived from an EMBL/GenBank/DDBJ whole genome shotgun (WGS) entry which is preliminary data.</text>
</comment>
<dbReference type="Proteomes" id="UP001189143">
    <property type="component" value="Unassembled WGS sequence"/>
</dbReference>
<dbReference type="Proteomes" id="UP000220840">
    <property type="component" value="Unassembled WGS sequence"/>
</dbReference>